<reference evidence="2" key="1">
    <citation type="journal article" date="2014" name="Proc. Natl. Acad. Sci. U.S.A.">
        <title>Extensive sampling of basidiomycete genomes demonstrates inadequacy of the white-rot/brown-rot paradigm for wood decay fungi.</title>
        <authorList>
            <person name="Riley R."/>
            <person name="Salamov A.A."/>
            <person name="Brown D.W."/>
            <person name="Nagy L.G."/>
            <person name="Floudas D."/>
            <person name="Held B.W."/>
            <person name="Levasseur A."/>
            <person name="Lombard V."/>
            <person name="Morin E."/>
            <person name="Otillar R."/>
            <person name="Lindquist E.A."/>
            <person name="Sun H."/>
            <person name="LaButti K.M."/>
            <person name="Schmutz J."/>
            <person name="Jabbour D."/>
            <person name="Luo H."/>
            <person name="Baker S.E."/>
            <person name="Pisabarro A.G."/>
            <person name="Walton J.D."/>
            <person name="Blanchette R.A."/>
            <person name="Henrissat B."/>
            <person name="Martin F."/>
            <person name="Cullen D."/>
            <person name="Hibbett D.S."/>
            <person name="Grigoriev I.V."/>
        </authorList>
    </citation>
    <scope>NUCLEOTIDE SEQUENCE [LARGE SCALE GENOMIC DNA]</scope>
    <source>
        <strain evidence="2">CBS 339.88</strain>
    </source>
</reference>
<name>A0A067T312_GALM3</name>
<dbReference type="Proteomes" id="UP000027222">
    <property type="component" value="Unassembled WGS sequence"/>
</dbReference>
<accession>A0A067T312</accession>
<proteinExistence type="predicted"/>
<keyword evidence="2" id="KW-1185">Reference proteome</keyword>
<dbReference type="OrthoDB" id="823504at2759"/>
<sequence>MRQASHPRTGRSPERNVLFSLRNIRRAPGLAGTLRQFSEIVHETQTDSFIQRNGTVSPWPGSMNVVWDA</sequence>
<dbReference type="AlphaFoldDB" id="A0A067T312"/>
<evidence type="ECO:0000313" key="1">
    <source>
        <dbReference type="EMBL" id="KDR73403.1"/>
    </source>
</evidence>
<dbReference type="STRING" id="685588.A0A067T312"/>
<organism evidence="1 2">
    <name type="scientific">Galerina marginata (strain CBS 339.88)</name>
    <dbReference type="NCBI Taxonomy" id="685588"/>
    <lineage>
        <taxon>Eukaryota</taxon>
        <taxon>Fungi</taxon>
        <taxon>Dikarya</taxon>
        <taxon>Basidiomycota</taxon>
        <taxon>Agaricomycotina</taxon>
        <taxon>Agaricomycetes</taxon>
        <taxon>Agaricomycetidae</taxon>
        <taxon>Agaricales</taxon>
        <taxon>Agaricineae</taxon>
        <taxon>Strophariaceae</taxon>
        <taxon>Galerina</taxon>
    </lineage>
</organism>
<dbReference type="HOGENOM" id="CLU_2776098_0_0_1"/>
<gene>
    <name evidence="1" type="ORF">GALMADRAFT_731932</name>
</gene>
<protein>
    <submittedName>
        <fullName evidence="1">Uncharacterized protein</fullName>
    </submittedName>
</protein>
<evidence type="ECO:0000313" key="2">
    <source>
        <dbReference type="Proteomes" id="UP000027222"/>
    </source>
</evidence>
<dbReference type="EMBL" id="KL142386">
    <property type="protein sequence ID" value="KDR73403.1"/>
    <property type="molecule type" value="Genomic_DNA"/>
</dbReference>